<sequence length="332" mass="35656">MPMTVQKSFLLAFVALVLAPDVQAQARLPSRPAMADRAAIQVVAPAPITLRRPGAQDGRQVLRDEAAAAQAALRAVARPIDCSDCIAGINGRAIERTTFTPGTQETPSAYVITGAGFGDAPGGVYLGGPFNTRPELRVDNWSDGRIIAYLPRGLSGETDRSGVCLIVRRADGRLVQTAATGRFYATREEQTLGFDQIPPASIRWQSDTSLEMQVRDGGLRFVGTDSGDSVKRGFSDRIILNFLKPGFEGSAFSVGFCRSDTGDGSANGSAGGRYLYGRYDARWDGDDIVIDRAMWQNHTSPQMLTSGANTFQSCFRDLRITVTGPAGVSPMR</sequence>
<dbReference type="InterPro" id="IPR013783">
    <property type="entry name" value="Ig-like_fold"/>
</dbReference>
<evidence type="ECO:0000256" key="1">
    <source>
        <dbReference type="SAM" id="SignalP"/>
    </source>
</evidence>
<accession>A0A1Z3UAG5</accession>
<gene>
    <name evidence="2" type="ORF">CEP68_12595</name>
</gene>
<dbReference type="KEGG" id="bvc:CEP68_12595"/>
<organism evidence="2 3">
    <name type="scientific">Brevundimonas vesicularis</name>
    <name type="common">Pseudomonas vesicularis</name>
    <dbReference type="NCBI Taxonomy" id="41276"/>
    <lineage>
        <taxon>Bacteria</taxon>
        <taxon>Pseudomonadati</taxon>
        <taxon>Pseudomonadota</taxon>
        <taxon>Alphaproteobacteria</taxon>
        <taxon>Caulobacterales</taxon>
        <taxon>Caulobacteraceae</taxon>
        <taxon>Brevundimonas</taxon>
    </lineage>
</organism>
<dbReference type="EMBL" id="CP022048">
    <property type="protein sequence ID" value="ASE40273.1"/>
    <property type="molecule type" value="Genomic_DNA"/>
</dbReference>
<keyword evidence="1" id="KW-0732">Signal</keyword>
<dbReference type="Proteomes" id="UP000197050">
    <property type="component" value="Chromosome"/>
</dbReference>
<feature type="chain" id="PRO_5012238565" evidence="1">
    <location>
        <begin position="27"/>
        <end position="332"/>
    </location>
</feature>
<proteinExistence type="predicted"/>
<feature type="signal peptide" evidence="1">
    <location>
        <begin position="1"/>
        <end position="26"/>
    </location>
</feature>
<protein>
    <submittedName>
        <fullName evidence="2">Uncharacterized protein</fullName>
    </submittedName>
</protein>
<reference evidence="3" key="1">
    <citation type="submission" date="2017-06" db="EMBL/GenBank/DDBJ databases">
        <title>FDA dAtabase for Regulatory Grade micrObial Sequences (FDA-ARGOS): Supporting development and validation of Infectious Disease Dx tests.</title>
        <authorList>
            <person name="Minogue T."/>
            <person name="Wolcott M."/>
            <person name="Wasieloski L."/>
            <person name="Aguilar W."/>
            <person name="Moore D."/>
            <person name="Tallon L."/>
            <person name="Sadzewicz L."/>
            <person name="Sengamalay N."/>
            <person name="Ott S."/>
            <person name="Godinez A."/>
            <person name="Nagaraj S."/>
            <person name="Nadendla S."/>
            <person name="Geyer C."/>
            <person name="Sichtig H."/>
        </authorList>
    </citation>
    <scope>NUCLEOTIDE SEQUENCE [LARGE SCALE GENOMIC DNA]</scope>
    <source>
        <strain evidence="3">FDAARGOS_289</strain>
    </source>
</reference>
<name>A0A1Z3UAG5_BREVE</name>
<dbReference type="Gene3D" id="2.60.40.10">
    <property type="entry name" value="Immunoglobulins"/>
    <property type="match status" value="1"/>
</dbReference>
<evidence type="ECO:0000313" key="3">
    <source>
        <dbReference type="Proteomes" id="UP000197050"/>
    </source>
</evidence>
<dbReference type="AlphaFoldDB" id="A0A1Z3UAG5"/>
<evidence type="ECO:0000313" key="2">
    <source>
        <dbReference type="EMBL" id="ASE40273.1"/>
    </source>
</evidence>